<sequence length="557" mass="64448">MHERWIDNKIEEGKIIEYKYEEFKKFKKIGIGAHSTVLRVVVNRENIETMYALKIIESNANISEDIVKEYADNGTLSDYLSKNATKIEWDLKIYFAIQLVDAVKWLHGSNVIHGDLHSNNILIHQETLKLADFGLSQRINVSTKSKTTSRIFGLAPYIAPECFVLNKEQDGKSRRSNITKKSDVYSVGVLLWEISSERPPFEHYDPATLPVLIIDGLREKPVDGIHNIYISIFEKCWQNKQDDRPSINEVSLLLNDILNPFYKDIPYSKPEDFDISDFKKRCQECVDTIFNEPSNISITPELHINEQDPKIIFINDLYLNFCKSFNKGISVPNIINNYISEKGKSDSDVLNWLYLKNEPNYVCLRGIFYMWDIGIKQSNVNVFDLFLDAANRRDIVAQYFVGRCHEVGRNTKKDMKKAIEWYNKAIEKDCAAAERILGDYYYKCQRYTKAFKLLKNATDKGNIMAMHNLGLCYQKGRGTDLDKDQGFKLLKQAAEKGVPNSPYELAKCYEYGEGTVEDLKQASYWYKKAIENNYNCHDAQERVMAKIMKKQSKSNVE</sequence>
<name>A0ACA9JYZ3_9GLOM</name>
<reference evidence="1" key="1">
    <citation type="submission" date="2021-06" db="EMBL/GenBank/DDBJ databases">
        <authorList>
            <person name="Kallberg Y."/>
            <person name="Tangrot J."/>
            <person name="Rosling A."/>
        </authorList>
    </citation>
    <scope>NUCLEOTIDE SEQUENCE</scope>
    <source>
        <strain evidence="1">IL203A</strain>
    </source>
</reference>
<accession>A0ACA9JYZ3</accession>
<proteinExistence type="predicted"/>
<dbReference type="EMBL" id="CAJVPU010000172">
    <property type="protein sequence ID" value="CAG8442721.1"/>
    <property type="molecule type" value="Genomic_DNA"/>
</dbReference>
<gene>
    <name evidence="1" type="ORF">DHETER_LOCUS369</name>
</gene>
<evidence type="ECO:0000313" key="1">
    <source>
        <dbReference type="EMBL" id="CAG8442721.1"/>
    </source>
</evidence>
<keyword evidence="2" id="KW-1185">Reference proteome</keyword>
<organism evidence="1 2">
    <name type="scientific">Dentiscutata heterogama</name>
    <dbReference type="NCBI Taxonomy" id="1316150"/>
    <lineage>
        <taxon>Eukaryota</taxon>
        <taxon>Fungi</taxon>
        <taxon>Fungi incertae sedis</taxon>
        <taxon>Mucoromycota</taxon>
        <taxon>Glomeromycotina</taxon>
        <taxon>Glomeromycetes</taxon>
        <taxon>Diversisporales</taxon>
        <taxon>Gigasporaceae</taxon>
        <taxon>Dentiscutata</taxon>
    </lineage>
</organism>
<comment type="caution">
    <text evidence="1">The sequence shown here is derived from an EMBL/GenBank/DDBJ whole genome shotgun (WGS) entry which is preliminary data.</text>
</comment>
<protein>
    <submittedName>
        <fullName evidence="1">5382_t:CDS:1</fullName>
    </submittedName>
</protein>
<dbReference type="Proteomes" id="UP000789702">
    <property type="component" value="Unassembled WGS sequence"/>
</dbReference>
<evidence type="ECO:0000313" key="2">
    <source>
        <dbReference type="Proteomes" id="UP000789702"/>
    </source>
</evidence>